<comment type="caution">
    <text evidence="4">The sequence shown here is derived from an EMBL/GenBank/DDBJ whole genome shotgun (WGS) entry which is preliminary data.</text>
</comment>
<feature type="signal peptide" evidence="2">
    <location>
        <begin position="1"/>
        <end position="21"/>
    </location>
</feature>
<dbReference type="InterPro" id="IPR039426">
    <property type="entry name" value="TonB-dep_rcpt-like"/>
</dbReference>
<dbReference type="SUPFAM" id="SSF49464">
    <property type="entry name" value="Carboxypeptidase regulatory domain-like"/>
    <property type="match status" value="1"/>
</dbReference>
<feature type="chain" id="PRO_5046315771" evidence="2">
    <location>
        <begin position="22"/>
        <end position="1023"/>
    </location>
</feature>
<dbReference type="EMBL" id="JARZAK010000018">
    <property type="protein sequence ID" value="MDY7260083.1"/>
    <property type="molecule type" value="Genomic_DNA"/>
</dbReference>
<dbReference type="InterPro" id="IPR023997">
    <property type="entry name" value="TonB-dep_OMP_SusC/RagA_CS"/>
</dbReference>
<protein>
    <submittedName>
        <fullName evidence="4">SusC/RagA family TonB-linked outer membrane protein</fullName>
    </submittedName>
</protein>
<reference evidence="4 5" key="1">
    <citation type="submission" date="2023-04" db="EMBL/GenBank/DDBJ databases">
        <title>Bacteroides pacosi sp. nov., isolated from the fecal material of an alpaca.</title>
        <authorList>
            <person name="Miller S."/>
            <person name="Hendry M."/>
            <person name="King J."/>
            <person name="Sankaranarayanan K."/>
            <person name="Lawson P.A."/>
        </authorList>
    </citation>
    <scope>NUCLEOTIDE SEQUENCE [LARGE SCALE GENOMIC DNA]</scope>
    <source>
        <strain evidence="4 5">A2-P53</strain>
    </source>
</reference>
<dbReference type="InterPro" id="IPR023996">
    <property type="entry name" value="TonB-dep_OMP_SusC/RagA"/>
</dbReference>
<evidence type="ECO:0000313" key="5">
    <source>
        <dbReference type="Proteomes" id="UP001292913"/>
    </source>
</evidence>
<keyword evidence="5" id="KW-1185">Reference proteome</keyword>
<dbReference type="Proteomes" id="UP001292913">
    <property type="component" value="Unassembled WGS sequence"/>
</dbReference>
<sequence length="1023" mass="113729">MKKYKILVLALLACLSIPGGAQNTDNNITGVVVDKWGNPVYGASVQVAGLPSVRVETDKNGKFEIAAEAGRSLQVVTSDKGSTTVKVEKNGKPVRIVMDYGAETIDVGANRTFTRHESTAAVSTVYNEEFNKRASKDISNSLFGQGLGLTTLQNAGNYSTVEPTFYIRGLQSLSSSSPLILVDGLERDMSLITPEEVESVSILKDAAAVALYGYKGINGAVLVTTKRGKYNTREVNFTYDHVTNFQVRRPEFADAATYAEAINEARGYEGLSARYTSDEINMFRNGTVTGSGIGANISAMLPYLYPNVDWIDETFKNTGISNKYTIEFRGGGNKFRYYTMVGLLTDKGFIKNANMNDGYSTQDKYSRANLRSNLDIDLTNTTKLKLNILGTLAESSRPGASADLWNMVYSLPPSAFPVRTEDGTWGGNSTWAGTLNPVAQSQGAAYSKGHTRSLFADLTLSQDLSGFVKGLGVDLRLAYDNYSSIWEDHSKTYSYKGYTASWTDPSAGGPMYTTVTGGTPSEMSTSANTNDWTRQFNFSGNINYNRSFGKHDLYSQLKWEYEYRDSYGLNTTIYRQNVSWYTHYGFNKRYYVDLALLGSESSLLAPGHKWAFSPTISAAWVLSEENFLKNTSWIDLLKLRASFGVINADYLPKDGSNTVYDYWDQIYSTSGTMYRFDSGYNSAFGSTYVSRLATVNSTHEKAYKYNVGIDATLFKGLNLTLEGYYQRRKDIWVSSEGQYSTVLGMDAPFENAGIVDSWGTEIGLDYTKRIGNLVFNIGGNFAWNRNEIKEQLEEPRLYNNLVQTGHRLGQVYGMIAEGFFKDKEDIANSLTQNFSTVVPGDIKYKDVNGDGIIDSNDQTAIGYSTTAPEIYYSFHLGAEWKGLGFDAMFQGAGNYSAVLNTKSVFWPLISNSSLSTHYYENRWTPENQNAKYPRLSSESNANNYQTNTIWLADRSFLKLRNLEVYYKFPKRLMERTKILGSAKLYVRGVDLLCFDHIDVADPESYGATNPLNKSVVVGVIIGF</sequence>
<proteinExistence type="inferred from homology"/>
<dbReference type="Gene3D" id="2.60.40.1120">
    <property type="entry name" value="Carboxypeptidase-like, regulatory domain"/>
    <property type="match status" value="1"/>
</dbReference>
<keyword evidence="2" id="KW-0732">Signal</keyword>
<keyword evidence="1" id="KW-1134">Transmembrane beta strand</keyword>
<keyword evidence="1" id="KW-0998">Cell outer membrane</keyword>
<dbReference type="Pfam" id="PF07715">
    <property type="entry name" value="Plug"/>
    <property type="match status" value="1"/>
</dbReference>
<dbReference type="NCBIfam" id="TIGR04056">
    <property type="entry name" value="OMP_RagA_SusC"/>
    <property type="match status" value="1"/>
</dbReference>
<organism evidence="4 5">
    <name type="scientific">Bacteroides vicugnae</name>
    <dbReference type="NCBI Taxonomy" id="3037989"/>
    <lineage>
        <taxon>Bacteria</taxon>
        <taxon>Pseudomonadati</taxon>
        <taxon>Bacteroidota</taxon>
        <taxon>Bacteroidia</taxon>
        <taxon>Bacteroidales</taxon>
        <taxon>Bacteroidaceae</taxon>
        <taxon>Bacteroides</taxon>
    </lineage>
</organism>
<name>A0ABU5HV60_9BACE</name>
<keyword evidence="1" id="KW-0812">Transmembrane</keyword>
<dbReference type="InterPro" id="IPR012910">
    <property type="entry name" value="Plug_dom"/>
</dbReference>
<comment type="subcellular location">
    <subcellularLocation>
        <location evidence="1">Cell outer membrane</location>
        <topology evidence="1">Multi-pass membrane protein</topology>
    </subcellularLocation>
</comment>
<gene>
    <name evidence="4" type="ORF">QHG74_20435</name>
</gene>
<dbReference type="RefSeq" id="WP_148364272.1">
    <property type="nucleotide sequence ID" value="NZ_JARZAK010000018.1"/>
</dbReference>
<dbReference type="PROSITE" id="PS52016">
    <property type="entry name" value="TONB_DEPENDENT_REC_3"/>
    <property type="match status" value="1"/>
</dbReference>
<dbReference type="SUPFAM" id="SSF56935">
    <property type="entry name" value="Porins"/>
    <property type="match status" value="1"/>
</dbReference>
<dbReference type="InterPro" id="IPR037066">
    <property type="entry name" value="Plug_dom_sf"/>
</dbReference>
<evidence type="ECO:0000313" key="4">
    <source>
        <dbReference type="EMBL" id="MDY7260083.1"/>
    </source>
</evidence>
<dbReference type="Gene3D" id="2.170.130.10">
    <property type="entry name" value="TonB-dependent receptor, plug domain"/>
    <property type="match status" value="1"/>
</dbReference>
<keyword evidence="1" id="KW-0472">Membrane</keyword>
<dbReference type="InterPro" id="IPR008969">
    <property type="entry name" value="CarboxyPept-like_regulatory"/>
</dbReference>
<evidence type="ECO:0000256" key="1">
    <source>
        <dbReference type="PROSITE-ProRule" id="PRU01360"/>
    </source>
</evidence>
<evidence type="ECO:0000256" key="2">
    <source>
        <dbReference type="SAM" id="SignalP"/>
    </source>
</evidence>
<keyword evidence="1" id="KW-0813">Transport</keyword>
<feature type="domain" description="TonB-dependent receptor plug" evidence="3">
    <location>
        <begin position="117"/>
        <end position="220"/>
    </location>
</feature>
<dbReference type="NCBIfam" id="TIGR04057">
    <property type="entry name" value="SusC_RagA_signa"/>
    <property type="match status" value="1"/>
</dbReference>
<accession>A0ABU5HV60</accession>
<evidence type="ECO:0000259" key="3">
    <source>
        <dbReference type="Pfam" id="PF07715"/>
    </source>
</evidence>
<comment type="similarity">
    <text evidence="1">Belongs to the TonB-dependent receptor family.</text>
</comment>